<protein>
    <submittedName>
        <fullName evidence="3">PQQ-binding-like beta-propeller repeat protein</fullName>
    </submittedName>
</protein>
<sequence>MMKGLMRSPRPACWLLGLLLIFLSGCAADNKPAVKDTVEVQEVKKEEPQETVIDKASQEDRTQEAWRFGTQGRITSSPLVYENAVYFGSDDGKLYAVSAQDGKELWSFDAGGMIRSSPKLTELGTVVFQNHGGIVYALDAKSGAVAWEYSGHKVQGEAQMDEWDYYDASASVDGDRIYIGSANGMMAALQSSTGALLWQFKAGAPIKATAAHDEERVYVGDWNGKLYALDNKTGKLSWEYQTKPNLHHKAIQSTPWVEDGTVYLGGRNFSFYALHAAEGTVLWERHEPAWVASPVYADGKVLAGNSNGTFMEAVEPETGEMQWKFMLDSNVLAAPAVADGVVYFGSGFAYETGTRDEYLYGVEFSTGELKWKHATGKMQTTPAVQGDKVYYTGFDGALHAVRMNGND</sequence>
<feature type="chain" id="PRO_5045954472" evidence="1">
    <location>
        <begin position="28"/>
        <end position="407"/>
    </location>
</feature>
<dbReference type="PANTHER" id="PTHR34512:SF30">
    <property type="entry name" value="OUTER MEMBRANE PROTEIN ASSEMBLY FACTOR BAMB"/>
    <property type="match status" value="1"/>
</dbReference>
<dbReference type="SUPFAM" id="SSF50998">
    <property type="entry name" value="Quinoprotein alcohol dehydrogenase-like"/>
    <property type="match status" value="2"/>
</dbReference>
<dbReference type="EMBL" id="JAHZIJ010000028">
    <property type="protein sequence ID" value="MBW7477638.1"/>
    <property type="molecule type" value="Genomic_DNA"/>
</dbReference>
<name>A0ABS7DEQ4_9BACL</name>
<dbReference type="RefSeq" id="WP_219874994.1">
    <property type="nucleotide sequence ID" value="NZ_JAHZIJ010000028.1"/>
</dbReference>
<dbReference type="PROSITE" id="PS51257">
    <property type="entry name" value="PROKAR_LIPOPROTEIN"/>
    <property type="match status" value="1"/>
</dbReference>
<dbReference type="Pfam" id="PF13360">
    <property type="entry name" value="PQQ_2"/>
    <property type="match status" value="1"/>
</dbReference>
<dbReference type="Proteomes" id="UP000812277">
    <property type="component" value="Unassembled WGS sequence"/>
</dbReference>
<dbReference type="Gene3D" id="2.130.10.10">
    <property type="entry name" value="YVTN repeat-like/Quinoprotein amine dehydrogenase"/>
    <property type="match status" value="2"/>
</dbReference>
<evidence type="ECO:0000259" key="2">
    <source>
        <dbReference type="Pfam" id="PF13360"/>
    </source>
</evidence>
<dbReference type="Gene3D" id="2.40.10.480">
    <property type="match status" value="1"/>
</dbReference>
<dbReference type="InterPro" id="IPR015943">
    <property type="entry name" value="WD40/YVTN_repeat-like_dom_sf"/>
</dbReference>
<evidence type="ECO:0000256" key="1">
    <source>
        <dbReference type="SAM" id="SignalP"/>
    </source>
</evidence>
<keyword evidence="4" id="KW-1185">Reference proteome</keyword>
<accession>A0ABS7DEQ4</accession>
<proteinExistence type="predicted"/>
<feature type="domain" description="Pyrrolo-quinoline quinone repeat" evidence="2">
    <location>
        <begin position="171"/>
        <end position="309"/>
    </location>
</feature>
<feature type="signal peptide" evidence="1">
    <location>
        <begin position="1"/>
        <end position="27"/>
    </location>
</feature>
<evidence type="ECO:0000313" key="3">
    <source>
        <dbReference type="EMBL" id="MBW7477638.1"/>
    </source>
</evidence>
<keyword evidence="1" id="KW-0732">Signal</keyword>
<dbReference type="PANTHER" id="PTHR34512">
    <property type="entry name" value="CELL SURFACE PROTEIN"/>
    <property type="match status" value="1"/>
</dbReference>
<organism evidence="3 4">
    <name type="scientific">Paenibacillus oenotherae</name>
    <dbReference type="NCBI Taxonomy" id="1435645"/>
    <lineage>
        <taxon>Bacteria</taxon>
        <taxon>Bacillati</taxon>
        <taxon>Bacillota</taxon>
        <taxon>Bacilli</taxon>
        <taxon>Bacillales</taxon>
        <taxon>Paenibacillaceae</taxon>
        <taxon>Paenibacillus</taxon>
    </lineage>
</organism>
<dbReference type="InterPro" id="IPR011047">
    <property type="entry name" value="Quinoprotein_ADH-like_sf"/>
</dbReference>
<dbReference type="SMART" id="SM00564">
    <property type="entry name" value="PQQ"/>
    <property type="match status" value="7"/>
</dbReference>
<reference evidence="3 4" key="1">
    <citation type="submission" date="2021-07" db="EMBL/GenBank/DDBJ databases">
        <title>Paenibacillus radiodurans sp. nov., isolated from the southeastern edge of Tengger Desert.</title>
        <authorList>
            <person name="Zhang G."/>
        </authorList>
    </citation>
    <scope>NUCLEOTIDE SEQUENCE [LARGE SCALE GENOMIC DNA]</scope>
    <source>
        <strain evidence="3 4">DT7-4</strain>
    </source>
</reference>
<dbReference type="InterPro" id="IPR002372">
    <property type="entry name" value="PQQ_rpt_dom"/>
</dbReference>
<dbReference type="InterPro" id="IPR018391">
    <property type="entry name" value="PQQ_b-propeller_rpt"/>
</dbReference>
<comment type="caution">
    <text evidence="3">The sequence shown here is derived from an EMBL/GenBank/DDBJ whole genome shotgun (WGS) entry which is preliminary data.</text>
</comment>
<evidence type="ECO:0000313" key="4">
    <source>
        <dbReference type="Proteomes" id="UP000812277"/>
    </source>
</evidence>
<gene>
    <name evidence="3" type="ORF">K0T92_23230</name>
</gene>